<name>A0A084STQ9_9BACT</name>
<dbReference type="InterPro" id="IPR025638">
    <property type="entry name" value="DUF4336"/>
</dbReference>
<evidence type="ECO:0000313" key="2">
    <source>
        <dbReference type="Proteomes" id="UP000028547"/>
    </source>
</evidence>
<dbReference type="Gene3D" id="3.60.15.10">
    <property type="entry name" value="Ribonuclease Z/Hydroxyacylglutathione hydrolase-like"/>
    <property type="match status" value="1"/>
</dbReference>
<dbReference type="InterPro" id="IPR036866">
    <property type="entry name" value="RibonucZ/Hydroxyglut_hydro"/>
</dbReference>
<dbReference type="Proteomes" id="UP000028547">
    <property type="component" value="Unassembled WGS sequence"/>
</dbReference>
<organism evidence="1 2">
    <name type="scientific">Archangium violaceum Cb vi76</name>
    <dbReference type="NCBI Taxonomy" id="1406225"/>
    <lineage>
        <taxon>Bacteria</taxon>
        <taxon>Pseudomonadati</taxon>
        <taxon>Myxococcota</taxon>
        <taxon>Myxococcia</taxon>
        <taxon>Myxococcales</taxon>
        <taxon>Cystobacterineae</taxon>
        <taxon>Archangiaceae</taxon>
        <taxon>Archangium</taxon>
    </lineage>
</organism>
<dbReference type="AlphaFoldDB" id="A0A084STQ9"/>
<dbReference type="SUPFAM" id="SSF56281">
    <property type="entry name" value="Metallo-hydrolase/oxidoreductase"/>
    <property type="match status" value="1"/>
</dbReference>
<dbReference type="PANTHER" id="PTHR33835">
    <property type="entry name" value="YALI0C07656P"/>
    <property type="match status" value="1"/>
</dbReference>
<reference evidence="1 2" key="1">
    <citation type="submission" date="2014-07" db="EMBL/GenBank/DDBJ databases">
        <title>Draft Genome Sequence of Gephyronic Acid Producer, Cystobacter violaceus Strain Cb vi76.</title>
        <authorList>
            <person name="Stevens D.C."/>
            <person name="Young J."/>
            <person name="Carmichael R."/>
            <person name="Tan J."/>
            <person name="Taylor R.E."/>
        </authorList>
    </citation>
    <scope>NUCLEOTIDE SEQUENCE [LARGE SCALE GENOMIC DNA]</scope>
    <source>
        <strain evidence="1 2">Cb vi76</strain>
    </source>
</reference>
<evidence type="ECO:0000313" key="1">
    <source>
        <dbReference type="EMBL" id="KFA91844.1"/>
    </source>
</evidence>
<comment type="caution">
    <text evidence="1">The sequence shown here is derived from an EMBL/GenBank/DDBJ whole genome shotgun (WGS) entry which is preliminary data.</text>
</comment>
<accession>A0A084STQ9</accession>
<gene>
    <name evidence="1" type="ORF">Q664_19270</name>
</gene>
<dbReference type="EMBL" id="JPMI01000128">
    <property type="protein sequence ID" value="KFA91844.1"/>
    <property type="molecule type" value="Genomic_DNA"/>
</dbReference>
<sequence length="223" mass="25200">MTFDHLRFIEVELQMPLMKLPVRTSLIELERARVLWSPASTLTEAQLRDMGEVTDIIAPNLLHGGGMKAAAAAHPRARLWGPVGIKEKFPELSWHGILGVDAWPYDDELRHVALRGMPDFNESVFLHHRSRVLLVSDLVFNIDESQSRGIGPWLILHLFGTYRRLGVSRLFLKQVKDRAAFQESIERIAALDFSHVAPAHGRVVSEEGKQKLLAALRERGYTA</sequence>
<proteinExistence type="predicted"/>
<dbReference type="RefSeq" id="WP_043397169.1">
    <property type="nucleotide sequence ID" value="NZ_JPMI01000128.1"/>
</dbReference>
<protein>
    <submittedName>
        <fullName evidence="1">Uncharacterized protein</fullName>
    </submittedName>
</protein>
<dbReference type="PANTHER" id="PTHR33835:SF1">
    <property type="entry name" value="METALLO-BETA-LACTAMASE DOMAIN-CONTAINING PROTEIN"/>
    <property type="match status" value="1"/>
</dbReference>